<dbReference type="EMBL" id="FPAW01000002">
    <property type="protein sequence ID" value="SFT46440.1"/>
    <property type="molecule type" value="Genomic_DNA"/>
</dbReference>
<organism evidence="2 3">
    <name type="scientific">Sedimentitalea nanhaiensis</name>
    <dbReference type="NCBI Taxonomy" id="999627"/>
    <lineage>
        <taxon>Bacteria</taxon>
        <taxon>Pseudomonadati</taxon>
        <taxon>Pseudomonadota</taxon>
        <taxon>Alphaproteobacteria</taxon>
        <taxon>Rhodobacterales</taxon>
        <taxon>Paracoccaceae</taxon>
        <taxon>Sedimentitalea</taxon>
    </lineage>
</organism>
<evidence type="ECO:0000313" key="3">
    <source>
        <dbReference type="Proteomes" id="UP000182466"/>
    </source>
</evidence>
<accession>A0A1I6Y7L4</accession>
<dbReference type="AlphaFoldDB" id="A0A1I6Y7L4"/>
<dbReference type="RefSeq" id="WP_027260535.1">
    <property type="nucleotide sequence ID" value="NZ_FPAW01000002.1"/>
</dbReference>
<feature type="domain" description="YjiS-like" evidence="1">
    <location>
        <begin position="19"/>
        <end position="53"/>
    </location>
</feature>
<sequence length="69" mass="7787">MTALNAARAAPHCTPSLGRRLVRALGLWRQRRALRRLDAKSLCDIGITRAQAEAEARRPLWDAPANWRI</sequence>
<dbReference type="eggNOG" id="COG5457">
    <property type="taxonomic scope" value="Bacteria"/>
</dbReference>
<evidence type="ECO:0000259" key="1">
    <source>
        <dbReference type="Pfam" id="PF06568"/>
    </source>
</evidence>
<dbReference type="OrthoDB" id="8096613at2"/>
<dbReference type="STRING" id="999627.SAMN05216236_10292"/>
<gene>
    <name evidence="2" type="ORF">SAMN05216236_10292</name>
</gene>
<keyword evidence="3" id="KW-1185">Reference proteome</keyword>
<name>A0A1I6Y7L4_9RHOB</name>
<proteinExistence type="predicted"/>
<dbReference type="Proteomes" id="UP000182466">
    <property type="component" value="Unassembled WGS sequence"/>
</dbReference>
<protein>
    <submittedName>
        <fullName evidence="2">Uncharacterized conserved protein YjiS, DUF1127 family</fullName>
    </submittedName>
</protein>
<dbReference type="Pfam" id="PF06568">
    <property type="entry name" value="YjiS-like"/>
    <property type="match status" value="1"/>
</dbReference>
<dbReference type="InterPro" id="IPR009506">
    <property type="entry name" value="YjiS-like"/>
</dbReference>
<evidence type="ECO:0000313" key="2">
    <source>
        <dbReference type="EMBL" id="SFT46440.1"/>
    </source>
</evidence>
<reference evidence="2 3" key="1">
    <citation type="submission" date="2016-10" db="EMBL/GenBank/DDBJ databases">
        <authorList>
            <person name="de Groot N.N."/>
        </authorList>
    </citation>
    <scope>NUCLEOTIDE SEQUENCE [LARGE SCALE GENOMIC DNA]</scope>
    <source>
        <strain evidence="2 3">CGMCC 1.10959</strain>
    </source>
</reference>